<dbReference type="InterPro" id="IPR003593">
    <property type="entry name" value="AAA+_ATPase"/>
</dbReference>
<dbReference type="InterPro" id="IPR017871">
    <property type="entry name" value="ABC_transporter-like_CS"/>
</dbReference>
<evidence type="ECO:0000256" key="7">
    <source>
        <dbReference type="ARBA" id="ARBA00022840"/>
    </source>
</evidence>
<dbReference type="CDD" id="cd03257">
    <property type="entry name" value="ABC_NikE_OppD_transporters"/>
    <property type="match status" value="1"/>
</dbReference>
<reference evidence="11 12" key="1">
    <citation type="submission" date="2019-03" db="EMBL/GenBank/DDBJ databases">
        <title>Genomics of glacier-inhabiting Cryobacterium strains.</title>
        <authorList>
            <person name="Liu Q."/>
            <person name="Xin Y.-H."/>
        </authorList>
    </citation>
    <scope>NUCLEOTIDE SEQUENCE [LARGE SCALE GENOMIC DNA]</scope>
    <source>
        <strain evidence="11 12">Hh14</strain>
    </source>
</reference>
<evidence type="ECO:0000256" key="1">
    <source>
        <dbReference type="ARBA" id="ARBA00004202"/>
    </source>
</evidence>
<evidence type="ECO:0000256" key="6">
    <source>
        <dbReference type="ARBA" id="ARBA00022741"/>
    </source>
</evidence>
<keyword evidence="3" id="KW-0813">Transport</keyword>
<dbReference type="PANTHER" id="PTHR43297">
    <property type="entry name" value="OLIGOPEPTIDE TRANSPORT ATP-BINDING PROTEIN APPD"/>
    <property type="match status" value="1"/>
</dbReference>
<evidence type="ECO:0000313" key="12">
    <source>
        <dbReference type="Proteomes" id="UP000297447"/>
    </source>
</evidence>
<keyword evidence="12" id="KW-1185">Reference proteome</keyword>
<evidence type="ECO:0000256" key="4">
    <source>
        <dbReference type="ARBA" id="ARBA00022475"/>
    </source>
</evidence>
<dbReference type="Gene3D" id="3.40.50.300">
    <property type="entry name" value="P-loop containing nucleotide triphosphate hydrolases"/>
    <property type="match status" value="1"/>
</dbReference>
<evidence type="ECO:0000256" key="8">
    <source>
        <dbReference type="ARBA" id="ARBA00022967"/>
    </source>
</evidence>
<dbReference type="EMBL" id="SOHE01000016">
    <property type="protein sequence ID" value="TFD54483.1"/>
    <property type="molecule type" value="Genomic_DNA"/>
</dbReference>
<dbReference type="InterPro" id="IPR027417">
    <property type="entry name" value="P-loop_NTPase"/>
</dbReference>
<dbReference type="Pfam" id="PF00005">
    <property type="entry name" value="ABC_tran"/>
    <property type="match status" value="1"/>
</dbReference>
<protein>
    <submittedName>
        <fullName evidence="11">ABC transporter ATP-binding protein</fullName>
    </submittedName>
</protein>
<dbReference type="Proteomes" id="UP000297447">
    <property type="component" value="Unassembled WGS sequence"/>
</dbReference>
<dbReference type="PROSITE" id="PS00211">
    <property type="entry name" value="ABC_TRANSPORTER_1"/>
    <property type="match status" value="1"/>
</dbReference>
<accession>A0A4R9A933</accession>
<organism evidence="11 12">
    <name type="scientific">Cryobacterium frigoriphilum</name>
    <dbReference type="NCBI Taxonomy" id="1259150"/>
    <lineage>
        <taxon>Bacteria</taxon>
        <taxon>Bacillati</taxon>
        <taxon>Actinomycetota</taxon>
        <taxon>Actinomycetes</taxon>
        <taxon>Micrococcales</taxon>
        <taxon>Microbacteriaceae</taxon>
        <taxon>Cryobacterium</taxon>
    </lineage>
</organism>
<dbReference type="PROSITE" id="PS50893">
    <property type="entry name" value="ABC_TRANSPORTER_2"/>
    <property type="match status" value="1"/>
</dbReference>
<evidence type="ECO:0000256" key="3">
    <source>
        <dbReference type="ARBA" id="ARBA00022448"/>
    </source>
</evidence>
<comment type="subcellular location">
    <subcellularLocation>
        <location evidence="1">Cell membrane</location>
        <topology evidence="1">Peripheral membrane protein</topology>
    </subcellularLocation>
</comment>
<keyword evidence="6" id="KW-0547">Nucleotide-binding</keyword>
<evidence type="ECO:0000313" key="11">
    <source>
        <dbReference type="EMBL" id="TFD54483.1"/>
    </source>
</evidence>
<evidence type="ECO:0000256" key="5">
    <source>
        <dbReference type="ARBA" id="ARBA00022519"/>
    </source>
</evidence>
<dbReference type="GO" id="GO:0005886">
    <property type="term" value="C:plasma membrane"/>
    <property type="evidence" value="ECO:0007669"/>
    <property type="project" value="UniProtKB-SubCell"/>
</dbReference>
<dbReference type="InterPro" id="IPR050388">
    <property type="entry name" value="ABC_Ni/Peptide_Import"/>
</dbReference>
<feature type="domain" description="ABC transporter" evidence="10">
    <location>
        <begin position="5"/>
        <end position="248"/>
    </location>
</feature>
<evidence type="ECO:0000256" key="9">
    <source>
        <dbReference type="ARBA" id="ARBA00023136"/>
    </source>
</evidence>
<evidence type="ECO:0000259" key="10">
    <source>
        <dbReference type="PROSITE" id="PS50893"/>
    </source>
</evidence>
<dbReference type="GO" id="GO:0016887">
    <property type="term" value="F:ATP hydrolysis activity"/>
    <property type="evidence" value="ECO:0007669"/>
    <property type="project" value="InterPro"/>
</dbReference>
<evidence type="ECO:0000256" key="2">
    <source>
        <dbReference type="ARBA" id="ARBA00005417"/>
    </source>
</evidence>
<gene>
    <name evidence="11" type="ORF">E3T55_03370</name>
</gene>
<dbReference type="AlphaFoldDB" id="A0A4R9A933"/>
<dbReference type="GO" id="GO:0005524">
    <property type="term" value="F:ATP binding"/>
    <property type="evidence" value="ECO:0007669"/>
    <property type="project" value="UniProtKB-KW"/>
</dbReference>
<name>A0A4R9A933_9MICO</name>
<keyword evidence="7 11" id="KW-0067">ATP-binding</keyword>
<keyword evidence="4" id="KW-1003">Cell membrane</keyword>
<comment type="similarity">
    <text evidence="2">Belongs to the ABC transporter superfamily.</text>
</comment>
<keyword evidence="8" id="KW-1278">Translocase</keyword>
<dbReference type="RefSeq" id="WP_134518158.1">
    <property type="nucleotide sequence ID" value="NZ_SOHE01000016.1"/>
</dbReference>
<dbReference type="PANTHER" id="PTHR43297:SF14">
    <property type="entry name" value="ATPASE AAA-TYPE CORE DOMAIN-CONTAINING PROTEIN"/>
    <property type="match status" value="1"/>
</dbReference>
<dbReference type="SMART" id="SM00382">
    <property type="entry name" value="AAA"/>
    <property type="match status" value="1"/>
</dbReference>
<dbReference type="SUPFAM" id="SSF52540">
    <property type="entry name" value="P-loop containing nucleoside triphosphate hydrolases"/>
    <property type="match status" value="1"/>
</dbReference>
<comment type="caution">
    <text evidence="11">The sequence shown here is derived from an EMBL/GenBank/DDBJ whole genome shotgun (WGS) entry which is preliminary data.</text>
</comment>
<dbReference type="OrthoDB" id="8481147at2"/>
<dbReference type="InterPro" id="IPR003439">
    <property type="entry name" value="ABC_transporter-like_ATP-bd"/>
</dbReference>
<keyword evidence="5" id="KW-0997">Cell inner membrane</keyword>
<proteinExistence type="inferred from homology"/>
<keyword evidence="9" id="KW-0472">Membrane</keyword>
<sequence length="259" mass="26918">MPPALALRNLTVSVRGKFLVHGIDLTVDPGERVALLGASGSGKSLTAAAVLGSLGPEFRASGSLTLFGVPVDVGSTAARRTAMGIAAVYQDSRSALNPLVTIAAQLTLAVRRHHELGARAARACVAELLASVGIDDPPRTMAGYAAQLSGGQLQRVCIALALACRARLLIADEPTTALDVVNQARVLDVLRDYGDAERAAILFITHDLAVAASLCDRAVVLQHGRVVEQAAMHDLIERPGHEYARALVASAAPRSLACA</sequence>